<dbReference type="AlphaFoldDB" id="A0A133RZT5"/>
<organism evidence="1">
    <name type="scientific">Veillonella atypica</name>
    <dbReference type="NCBI Taxonomy" id="39777"/>
    <lineage>
        <taxon>Bacteria</taxon>
        <taxon>Bacillati</taxon>
        <taxon>Bacillota</taxon>
        <taxon>Negativicutes</taxon>
        <taxon>Veillonellales</taxon>
        <taxon>Veillonellaceae</taxon>
        <taxon>Veillonella</taxon>
    </lineage>
</organism>
<dbReference type="CDD" id="cd00561">
    <property type="entry name" value="CobA_ACA"/>
    <property type="match status" value="1"/>
</dbReference>
<dbReference type="GO" id="GO:0008817">
    <property type="term" value="F:corrinoid adenosyltransferase activity"/>
    <property type="evidence" value="ECO:0007669"/>
    <property type="project" value="InterPro"/>
</dbReference>
<comment type="caution">
    <text evidence="1">The sequence shown here is derived from an EMBL/GenBank/DDBJ whole genome shotgun (WGS) entry which is preliminary data.</text>
</comment>
<dbReference type="Pfam" id="PF02572">
    <property type="entry name" value="CobA_CobO_BtuR"/>
    <property type="match status" value="1"/>
</dbReference>
<dbReference type="SUPFAM" id="SSF52540">
    <property type="entry name" value="P-loop containing nucleoside triphosphate hydrolases"/>
    <property type="match status" value="1"/>
</dbReference>
<gene>
    <name evidence="1" type="ORF">HMPREF3233_01928</name>
</gene>
<dbReference type="PATRIC" id="fig|39777.7.peg.1894"/>
<dbReference type="Gene3D" id="3.40.50.300">
    <property type="entry name" value="P-loop containing nucleotide triphosphate hydrolases"/>
    <property type="match status" value="1"/>
</dbReference>
<dbReference type="GO" id="GO:0005524">
    <property type="term" value="F:ATP binding"/>
    <property type="evidence" value="ECO:0007669"/>
    <property type="project" value="InterPro"/>
</dbReference>
<evidence type="ECO:0000313" key="1">
    <source>
        <dbReference type="EMBL" id="KXA61282.1"/>
    </source>
</evidence>
<dbReference type="PIRSF" id="PIRSF015617">
    <property type="entry name" value="Adensltrnsf_CobA"/>
    <property type="match status" value="1"/>
</dbReference>
<dbReference type="InterPro" id="IPR003724">
    <property type="entry name" value="CblAdoTrfase_CobA"/>
</dbReference>
<proteinExistence type="predicted"/>
<dbReference type="PANTHER" id="PTHR46638:SF1">
    <property type="entry name" value="CORRINOID ADENOSYLTRANSFERASE"/>
    <property type="match status" value="1"/>
</dbReference>
<dbReference type="PANTHER" id="PTHR46638">
    <property type="entry name" value="CORRINOID ADENOSYLTRANSFERASE"/>
    <property type="match status" value="1"/>
</dbReference>
<protein>
    <submittedName>
        <fullName evidence="1">Putative cob(I)yrinic acid a,c-diamide adenosyltransferase</fullName>
    </submittedName>
</protein>
<reference evidence="1 2" key="1">
    <citation type="submission" date="2016-01" db="EMBL/GenBank/DDBJ databases">
        <authorList>
            <person name="Oliw E.H."/>
        </authorList>
    </citation>
    <scope>NUCLEOTIDE SEQUENCE [LARGE SCALE GENOMIC DNA]</scope>
    <source>
        <strain evidence="1 2">CMW7756B</strain>
    </source>
</reference>
<dbReference type="InterPro" id="IPR027417">
    <property type="entry name" value="P-loop_NTPase"/>
</dbReference>
<dbReference type="EMBL" id="LRQT01000121">
    <property type="protein sequence ID" value="KXA61282.1"/>
    <property type="molecule type" value="Genomic_DNA"/>
</dbReference>
<dbReference type="Proteomes" id="UP000070226">
    <property type="component" value="Unassembled WGS sequence"/>
</dbReference>
<accession>A0A133RZT5</accession>
<evidence type="ECO:0000313" key="2">
    <source>
        <dbReference type="Proteomes" id="UP000070226"/>
    </source>
</evidence>
<name>A0A133RZT5_9FIRM</name>
<dbReference type="GO" id="GO:0009236">
    <property type="term" value="P:cobalamin biosynthetic process"/>
    <property type="evidence" value="ECO:0007669"/>
    <property type="project" value="InterPro"/>
</dbReference>
<sequence>MNGGISMKAYVQVYTGEGKGKTTAAIGLAIRAIGAGKKVLFLQFMKSKVYSEHNILPTLKNITLETVGKPFFIIKEGMKSKDELAKWGDEVVVFESGNPPKDYVALIEKGYERALEAVSSGDYDLVVLDEYNMALFFELIDWKKTEALLEARNPETEVVFTGRGAPQELLDVADLVTEMKEVKHYYMQGVMARKGIEN</sequence>
<keyword evidence="1" id="KW-0808">Transferase</keyword>
<dbReference type="STRING" id="39777.B7L28_09350"/>